<dbReference type="Proteomes" id="UP000478052">
    <property type="component" value="Unassembled WGS sequence"/>
</dbReference>
<evidence type="ECO:0000259" key="1">
    <source>
        <dbReference type="Pfam" id="PF21789"/>
    </source>
</evidence>
<dbReference type="AlphaFoldDB" id="A0A6G0WFS3"/>
<protein>
    <submittedName>
        <fullName evidence="2">THAP-type domain-containing protein</fullName>
    </submittedName>
</protein>
<dbReference type="Pfam" id="PF21789">
    <property type="entry name" value="TNP-like_RNaseH_C"/>
    <property type="match status" value="1"/>
</dbReference>
<dbReference type="EMBL" id="VUJU01008826">
    <property type="protein sequence ID" value="KAF0725288.1"/>
    <property type="molecule type" value="Genomic_DNA"/>
</dbReference>
<sequence>MCTEKLIKEDEFLTYNTAEGLRIEIMSTIDLIKILHDYGFKYVLTAKTNQDCLEKFFGIIRQISGPNDHPTTPTFLQLYRMLSVYSVVKPPRSGNCSILDLISIGDLREIIKEQNLTSERKEKIDSIVKDGVWDFDDIFQDHNYCQTQNSMVFECVIYFLAGYIVKRLKNQTICLVCINALSIEDGQNSLNPAADLVNLKTRGFLIHPNSQILNLIKSLEISVEKFSDSLNVFEDTYEDFFKTENPNLKWECSTHKTDIFTNIFVIFITLRMQQHSYAQNIECVFKTEAPGIPLPSEPILTHSSDAISIREAKIIVSDASVEMNLTFIHVNYGFLPTTITQLEKQKLSLHESLATVISVENKIEHIITKAGIAIREKLKNVLEKNRGFNDLEKISNILTGEKTSIEGLPEDLNGNDLAHFKYAPITSSDVERSFSRYKNVLSDNRCSIKRYRKYQKSTGCSMQ</sequence>
<proteinExistence type="predicted"/>
<reference evidence="2 3" key="1">
    <citation type="submission" date="2019-08" db="EMBL/GenBank/DDBJ databases">
        <title>Whole genome of Aphis craccivora.</title>
        <authorList>
            <person name="Voronova N.V."/>
            <person name="Shulinski R.S."/>
            <person name="Bandarenka Y.V."/>
            <person name="Zhorov D.G."/>
            <person name="Warner D."/>
        </authorList>
    </citation>
    <scope>NUCLEOTIDE SEQUENCE [LARGE SCALE GENOMIC DNA]</scope>
    <source>
        <strain evidence="2">180601</strain>
        <tissue evidence="2">Whole Body</tissue>
    </source>
</reference>
<keyword evidence="3" id="KW-1185">Reference proteome</keyword>
<dbReference type="OrthoDB" id="6596666at2759"/>
<dbReference type="PANTHER" id="PTHR47577:SF2">
    <property type="entry name" value="THAP DOMAIN CONTAINING 9"/>
    <property type="match status" value="1"/>
</dbReference>
<evidence type="ECO:0000313" key="3">
    <source>
        <dbReference type="Proteomes" id="UP000478052"/>
    </source>
</evidence>
<gene>
    <name evidence="2" type="ORF">FWK35_00028497</name>
</gene>
<evidence type="ECO:0000313" key="2">
    <source>
        <dbReference type="EMBL" id="KAF0725288.1"/>
    </source>
</evidence>
<accession>A0A6G0WFS3</accession>
<dbReference type="PANTHER" id="PTHR47577">
    <property type="entry name" value="THAP DOMAIN-CONTAINING PROTEIN 6"/>
    <property type="match status" value="1"/>
</dbReference>
<comment type="caution">
    <text evidence="2">The sequence shown here is derived from an EMBL/GenBank/DDBJ whole genome shotgun (WGS) entry which is preliminary data.</text>
</comment>
<dbReference type="InterPro" id="IPR048367">
    <property type="entry name" value="TNP-like_RNaseH_C"/>
</dbReference>
<name>A0A6G0WFS3_APHCR</name>
<feature type="domain" description="Transposable element P transposase-like RNase H C-terminal" evidence="1">
    <location>
        <begin position="47"/>
        <end position="80"/>
    </location>
</feature>
<organism evidence="2 3">
    <name type="scientific">Aphis craccivora</name>
    <name type="common">Cowpea aphid</name>
    <dbReference type="NCBI Taxonomy" id="307492"/>
    <lineage>
        <taxon>Eukaryota</taxon>
        <taxon>Metazoa</taxon>
        <taxon>Ecdysozoa</taxon>
        <taxon>Arthropoda</taxon>
        <taxon>Hexapoda</taxon>
        <taxon>Insecta</taxon>
        <taxon>Pterygota</taxon>
        <taxon>Neoptera</taxon>
        <taxon>Paraneoptera</taxon>
        <taxon>Hemiptera</taxon>
        <taxon>Sternorrhyncha</taxon>
        <taxon>Aphidomorpha</taxon>
        <taxon>Aphidoidea</taxon>
        <taxon>Aphididae</taxon>
        <taxon>Aphidini</taxon>
        <taxon>Aphis</taxon>
        <taxon>Aphis</taxon>
    </lineage>
</organism>